<name>A0A538TWN7_UNCEI</name>
<comment type="caution">
    <text evidence="2">The sequence shown here is derived from an EMBL/GenBank/DDBJ whole genome shotgun (WGS) entry which is preliminary data.</text>
</comment>
<organism evidence="2 3">
    <name type="scientific">Eiseniibacteriota bacterium</name>
    <dbReference type="NCBI Taxonomy" id="2212470"/>
    <lineage>
        <taxon>Bacteria</taxon>
        <taxon>Candidatus Eiseniibacteriota</taxon>
    </lineage>
</organism>
<accession>A0A538TWN7</accession>
<dbReference type="AlphaFoldDB" id="A0A538TWN7"/>
<feature type="region of interest" description="Disordered" evidence="1">
    <location>
        <begin position="121"/>
        <end position="164"/>
    </location>
</feature>
<evidence type="ECO:0000313" key="2">
    <source>
        <dbReference type="EMBL" id="TMQ68036.1"/>
    </source>
</evidence>
<reference evidence="2 3" key="1">
    <citation type="journal article" date="2019" name="Nat. Microbiol.">
        <title>Mediterranean grassland soil C-N compound turnover is dependent on rainfall and depth, and is mediated by genomically divergent microorganisms.</title>
        <authorList>
            <person name="Diamond S."/>
            <person name="Andeer P.F."/>
            <person name="Li Z."/>
            <person name="Crits-Christoph A."/>
            <person name="Burstein D."/>
            <person name="Anantharaman K."/>
            <person name="Lane K.R."/>
            <person name="Thomas B.C."/>
            <person name="Pan C."/>
            <person name="Northen T.R."/>
            <person name="Banfield J.F."/>
        </authorList>
    </citation>
    <scope>NUCLEOTIDE SEQUENCE [LARGE SCALE GENOMIC DNA]</scope>
    <source>
        <strain evidence="2">WS_8</strain>
    </source>
</reference>
<proteinExistence type="predicted"/>
<dbReference type="Proteomes" id="UP000316609">
    <property type="component" value="Unassembled WGS sequence"/>
</dbReference>
<sequence>MMPQKKTRRIERRRVARADASLSMRVERALVDGAPGQTPHYLAPLSKVMLTIVLPGVPATRGTQRLLKCEGVVVRCLAVPRVAGARAYELACSFLGLDERLRRLLSDFVAWRNVQALPGVPSEATRARPPGRRLAAGSRPTIANGRVPGSRSARPGRSAARGRP</sequence>
<evidence type="ECO:0000313" key="3">
    <source>
        <dbReference type="Proteomes" id="UP000316609"/>
    </source>
</evidence>
<evidence type="ECO:0000256" key="1">
    <source>
        <dbReference type="SAM" id="MobiDB-lite"/>
    </source>
</evidence>
<protein>
    <recommendedName>
        <fullName evidence="4">PilZ domain-containing protein</fullName>
    </recommendedName>
</protein>
<evidence type="ECO:0008006" key="4">
    <source>
        <dbReference type="Google" id="ProtNLM"/>
    </source>
</evidence>
<dbReference type="EMBL" id="VBOY01000018">
    <property type="protein sequence ID" value="TMQ68036.1"/>
    <property type="molecule type" value="Genomic_DNA"/>
</dbReference>
<gene>
    <name evidence="2" type="ORF">E6K78_02540</name>
</gene>
<feature type="compositionally biased region" description="Low complexity" evidence="1">
    <location>
        <begin position="148"/>
        <end position="164"/>
    </location>
</feature>